<dbReference type="Proteomes" id="UP000783742">
    <property type="component" value="Unassembled WGS sequence"/>
</dbReference>
<gene>
    <name evidence="3" type="ORF">KQI68_06610</name>
</gene>
<dbReference type="Pfam" id="PF21277">
    <property type="entry name" value="T6SS_VgrG3-like_C"/>
    <property type="match status" value="1"/>
</dbReference>
<organism evidence="3 4">
    <name type="scientific">Peptoniphilus ovalis</name>
    <dbReference type="NCBI Taxonomy" id="2841503"/>
    <lineage>
        <taxon>Bacteria</taxon>
        <taxon>Bacillati</taxon>
        <taxon>Bacillota</taxon>
        <taxon>Tissierellia</taxon>
        <taxon>Tissierellales</taxon>
        <taxon>Peptoniphilaceae</taxon>
        <taxon>Peptoniphilus</taxon>
    </lineage>
</organism>
<proteinExistence type="predicted"/>
<evidence type="ECO:0000256" key="1">
    <source>
        <dbReference type="SAM" id="MobiDB-lite"/>
    </source>
</evidence>
<evidence type="ECO:0000313" key="3">
    <source>
        <dbReference type="EMBL" id="MBU5669509.1"/>
    </source>
</evidence>
<protein>
    <recommendedName>
        <fullName evidence="2">Type VI secretion system spike protein VgrG3-like C-terminal domain-containing protein</fullName>
    </recommendedName>
</protein>
<accession>A0ABS6FH77</accession>
<name>A0ABS6FH77_9FIRM</name>
<comment type="caution">
    <text evidence="3">The sequence shown here is derived from an EMBL/GenBank/DDBJ whole genome shotgun (WGS) entry which is preliminary data.</text>
</comment>
<feature type="region of interest" description="Disordered" evidence="1">
    <location>
        <begin position="76"/>
        <end position="129"/>
    </location>
</feature>
<feature type="domain" description="Type VI secretion system spike protein VgrG3-like C-terminal" evidence="2">
    <location>
        <begin position="796"/>
        <end position="980"/>
    </location>
</feature>
<reference evidence="3 4" key="1">
    <citation type="submission" date="2021-06" db="EMBL/GenBank/DDBJ databases">
        <authorList>
            <person name="Sun Q."/>
            <person name="Li D."/>
        </authorList>
    </citation>
    <scope>NUCLEOTIDE SEQUENCE [LARGE SCALE GENOMIC DNA]</scope>
    <source>
        <strain evidence="3 4">MSJ-1</strain>
    </source>
</reference>
<dbReference type="EMBL" id="JAHLQO010000004">
    <property type="protein sequence ID" value="MBU5669509.1"/>
    <property type="molecule type" value="Genomic_DNA"/>
</dbReference>
<keyword evidence="4" id="KW-1185">Reference proteome</keyword>
<evidence type="ECO:0000259" key="2">
    <source>
        <dbReference type="Pfam" id="PF21277"/>
    </source>
</evidence>
<feature type="compositionally biased region" description="Basic and acidic residues" evidence="1">
    <location>
        <begin position="106"/>
        <end position="127"/>
    </location>
</feature>
<sequence length="1089" mass="116373">MSNKNIRLNITADTSQAKKEFEKLNKHIGDGKFNVKRTGKVKNKHGETNANSSIDELTNILTGLNGTMRDFEKAVNNLNKESRKSRRREYRENKSSQSSSRSSSRGQREEQKLATEKLNGERKKQQQEQKNITEFGNKIGNLASTILAGINLKAYASNSISTAQSNNLTSMGTYARLGIYGNDFSRGTKDAYKIGKSLGYNATDTMSLQNQLLSTTGFSSKGRLDQDTESIQRFSKAYGLNTSESIGTYSELVKRGGLAPGQASDVTDIISTSINKQGMQGRESEQVKAIDRILDVMTSGKISVSSEDLKASAGILDALGRQNAALKGEKGAEFLGKTQGLFNTSDYTMLRLLGYGENGNVGPEAMAKIMEQGDRGWSDPENFKQIQQNLPKLAGYSETNQKFFLRQHAGMSMTEAGELIKALKNNSPEDIYNKYDNIDLSGQDKILSDIESSRTNARELRDVNREEAQNTAGDAAINALGPMDNLYNSMPMGAKIGGDLAGGVLGGLIQGAIVRRGLKGIGSFASKMNGEAIKGTGLGNIFSNIFKNTAASSADDAVAGGGKLLSSLGGKFGKIAPKLGKVGVALPAVIGGAQAIGSFSKGENEKASEQLGSGLGATGGAILGAKAGAALGTAIPVPVVGTAVGALGGLAIGGLGGWLGGKVGKGIYNKAAGNNTTENLDEIKASSKSSKDDKRENEILAWKERLLRKEEEIFDNILSLSSDKDKTKENKETPKDSLKEGDSLRGQLFDALASGNQAEGYKLITGEDLPESSSDSKGGVINNAKNAVEAQIGDFLGKISAKYEVGGLRGDAISNTKGDYGGKSYGVPQFSTTTGSAKAFVGSLKGTPFEKFFSGSGNPGSSSFDNAWKKAYNSDPNGFTKKQQEYAFNNYAVPLINKIKKEKGVDLNSSRALQELAFSTSIQFGGGSLGVKALGNINAGMNEKEIINTSFANKRNNVGSFFKSSSRAIQNSLKNNRFVTEEQDLLALLNQAPLKSYAIGTDKVDRDQLAYIHKDEAVLNKFDAENYRKESTNNVNGTVNLNFNINANGQSTDNIAVMIENGIKQALQRLGMNNGSQIDLSKSYLRYQN</sequence>
<evidence type="ECO:0000313" key="4">
    <source>
        <dbReference type="Proteomes" id="UP000783742"/>
    </source>
</evidence>
<feature type="compositionally biased region" description="Low complexity" evidence="1">
    <location>
        <begin position="95"/>
        <end position="105"/>
    </location>
</feature>
<dbReference type="InterPro" id="IPR049073">
    <property type="entry name" value="T6SS_VgrG3-like_C"/>
</dbReference>
<dbReference type="RefSeq" id="WP_216549340.1">
    <property type="nucleotide sequence ID" value="NZ_JAHLQO010000004.1"/>
</dbReference>